<feature type="chain" id="PRO_5021189318" evidence="2">
    <location>
        <begin position="31"/>
        <end position="71"/>
    </location>
</feature>
<gene>
    <name evidence="3" type="ORF">SeMB42_g03838</name>
</gene>
<evidence type="ECO:0000256" key="2">
    <source>
        <dbReference type="SAM" id="SignalP"/>
    </source>
</evidence>
<name>A0A507D3D4_9FUNG</name>
<proteinExistence type="predicted"/>
<keyword evidence="4" id="KW-1185">Reference proteome</keyword>
<dbReference type="Proteomes" id="UP000317494">
    <property type="component" value="Unassembled WGS sequence"/>
</dbReference>
<dbReference type="EMBL" id="QEAN01000144">
    <property type="protein sequence ID" value="TPX46009.1"/>
    <property type="molecule type" value="Genomic_DNA"/>
</dbReference>
<feature type="coiled-coil region" evidence="1">
    <location>
        <begin position="33"/>
        <end position="60"/>
    </location>
</feature>
<evidence type="ECO:0000256" key="1">
    <source>
        <dbReference type="SAM" id="Coils"/>
    </source>
</evidence>
<comment type="caution">
    <text evidence="3">The sequence shown here is derived from an EMBL/GenBank/DDBJ whole genome shotgun (WGS) entry which is preliminary data.</text>
</comment>
<sequence>MISLTVTSRVFVKLSLFIVVSYVKNNSITAYHINTAKKELEKTKAQLRKYEVQLEGWRRQDGARVYCTGAE</sequence>
<keyword evidence="1" id="KW-0175">Coiled coil</keyword>
<reference evidence="3 4" key="1">
    <citation type="journal article" date="2019" name="Sci. Rep.">
        <title>Comparative genomics of chytrid fungi reveal insights into the obligate biotrophic and pathogenic lifestyle of Synchytrium endobioticum.</title>
        <authorList>
            <person name="van de Vossenberg B.T.L.H."/>
            <person name="Warris S."/>
            <person name="Nguyen H.D.T."/>
            <person name="van Gent-Pelzer M.P.E."/>
            <person name="Joly D.L."/>
            <person name="van de Geest H.C."/>
            <person name="Bonants P.J.M."/>
            <person name="Smith D.S."/>
            <person name="Levesque C.A."/>
            <person name="van der Lee T.A.J."/>
        </authorList>
    </citation>
    <scope>NUCLEOTIDE SEQUENCE [LARGE SCALE GENOMIC DNA]</scope>
    <source>
        <strain evidence="3 4">MB42</strain>
    </source>
</reference>
<evidence type="ECO:0000313" key="4">
    <source>
        <dbReference type="Proteomes" id="UP000317494"/>
    </source>
</evidence>
<dbReference type="VEuPathDB" id="FungiDB:SeMB42_g03838"/>
<dbReference type="AlphaFoldDB" id="A0A507D3D4"/>
<accession>A0A507D3D4</accession>
<keyword evidence="2" id="KW-0732">Signal</keyword>
<organism evidence="3 4">
    <name type="scientific">Synchytrium endobioticum</name>
    <dbReference type="NCBI Taxonomy" id="286115"/>
    <lineage>
        <taxon>Eukaryota</taxon>
        <taxon>Fungi</taxon>
        <taxon>Fungi incertae sedis</taxon>
        <taxon>Chytridiomycota</taxon>
        <taxon>Chytridiomycota incertae sedis</taxon>
        <taxon>Chytridiomycetes</taxon>
        <taxon>Synchytriales</taxon>
        <taxon>Synchytriaceae</taxon>
        <taxon>Synchytrium</taxon>
    </lineage>
</organism>
<evidence type="ECO:0000313" key="3">
    <source>
        <dbReference type="EMBL" id="TPX46009.1"/>
    </source>
</evidence>
<feature type="signal peptide" evidence="2">
    <location>
        <begin position="1"/>
        <end position="30"/>
    </location>
</feature>
<protein>
    <submittedName>
        <fullName evidence="3">Uncharacterized protein</fullName>
    </submittedName>
</protein>